<evidence type="ECO:0000313" key="2">
    <source>
        <dbReference type="Proteomes" id="UP001153712"/>
    </source>
</evidence>
<name>A0A9N9TSF0_PHYSR</name>
<sequence>MLIKGDDTGYKDLQGNRIIRLKSGTKLGKSSSGIQELVTNIN</sequence>
<protein>
    <submittedName>
        <fullName evidence="1">Uncharacterized protein</fullName>
    </submittedName>
</protein>
<evidence type="ECO:0000313" key="1">
    <source>
        <dbReference type="EMBL" id="CAG9863769.1"/>
    </source>
</evidence>
<dbReference type="Proteomes" id="UP001153712">
    <property type="component" value="Chromosome 7"/>
</dbReference>
<accession>A0A9N9TSF0</accession>
<proteinExistence type="predicted"/>
<organism evidence="1 2">
    <name type="scientific">Phyllotreta striolata</name>
    <name type="common">Striped flea beetle</name>
    <name type="synonym">Crioceris striolata</name>
    <dbReference type="NCBI Taxonomy" id="444603"/>
    <lineage>
        <taxon>Eukaryota</taxon>
        <taxon>Metazoa</taxon>
        <taxon>Ecdysozoa</taxon>
        <taxon>Arthropoda</taxon>
        <taxon>Hexapoda</taxon>
        <taxon>Insecta</taxon>
        <taxon>Pterygota</taxon>
        <taxon>Neoptera</taxon>
        <taxon>Endopterygota</taxon>
        <taxon>Coleoptera</taxon>
        <taxon>Polyphaga</taxon>
        <taxon>Cucujiformia</taxon>
        <taxon>Chrysomeloidea</taxon>
        <taxon>Chrysomelidae</taxon>
        <taxon>Galerucinae</taxon>
        <taxon>Alticini</taxon>
        <taxon>Phyllotreta</taxon>
    </lineage>
</organism>
<dbReference type="AlphaFoldDB" id="A0A9N9TSF0"/>
<dbReference type="EMBL" id="OU900100">
    <property type="protein sequence ID" value="CAG9863769.1"/>
    <property type="molecule type" value="Genomic_DNA"/>
</dbReference>
<reference evidence="1" key="1">
    <citation type="submission" date="2022-01" db="EMBL/GenBank/DDBJ databases">
        <authorList>
            <person name="King R."/>
        </authorList>
    </citation>
    <scope>NUCLEOTIDE SEQUENCE</scope>
</reference>
<keyword evidence="2" id="KW-1185">Reference proteome</keyword>
<gene>
    <name evidence="1" type="ORF">PHYEVI_LOCUS10053</name>
</gene>